<dbReference type="AlphaFoldDB" id="A0A147EQU3"/>
<evidence type="ECO:0000259" key="8">
    <source>
        <dbReference type="Pfam" id="PF09335"/>
    </source>
</evidence>
<evidence type="ECO:0000313" key="10">
    <source>
        <dbReference type="Proteomes" id="UP000070810"/>
    </source>
</evidence>
<feature type="transmembrane region" description="Helical" evidence="7">
    <location>
        <begin position="59"/>
        <end position="80"/>
    </location>
</feature>
<keyword evidence="3" id="KW-1003">Cell membrane</keyword>
<sequence length="227" mass="24334">MTDFLSAVIEWLRDLDPVLRTLLAGIGMMLETSVFVGLIVPGDTIALVSAIGVTSAAEFVWLVIALVLGAVAGESLGFLLGRWAGPRIRASRAGRRLGERNWRIAEHYLGERGGIAVFLSRFLPVLHSLVPLSAGMAGMRYLRFLGWTASASVVWALIVVTLGFGAAAGFDQLADRVKGAGFVFAGFAALVALAIWGAKKWFLRREQRHLDLAATSASPEDPHPPTP</sequence>
<feature type="transmembrane region" description="Helical" evidence="7">
    <location>
        <begin position="144"/>
        <end position="167"/>
    </location>
</feature>
<dbReference type="InterPro" id="IPR051311">
    <property type="entry name" value="DedA_domain"/>
</dbReference>
<keyword evidence="6 7" id="KW-0472">Membrane</keyword>
<gene>
    <name evidence="9" type="ORF">NS354_02740</name>
</gene>
<comment type="caution">
    <text evidence="9">The sequence shown here is derived from an EMBL/GenBank/DDBJ whole genome shotgun (WGS) entry which is preliminary data.</text>
</comment>
<dbReference type="GO" id="GO:0005886">
    <property type="term" value="C:plasma membrane"/>
    <property type="evidence" value="ECO:0007669"/>
    <property type="project" value="UniProtKB-SubCell"/>
</dbReference>
<feature type="domain" description="VTT" evidence="8">
    <location>
        <begin position="49"/>
        <end position="163"/>
    </location>
</feature>
<dbReference type="EMBL" id="LDRK01000013">
    <property type="protein sequence ID" value="KTR86884.1"/>
    <property type="molecule type" value="Genomic_DNA"/>
</dbReference>
<evidence type="ECO:0000256" key="7">
    <source>
        <dbReference type="SAM" id="Phobius"/>
    </source>
</evidence>
<dbReference type="PATRIC" id="fig|1079994.3.peg.478"/>
<name>A0A147EQU3_9MICO</name>
<protein>
    <recommendedName>
        <fullName evidence="8">VTT domain-containing protein</fullName>
    </recommendedName>
</protein>
<dbReference type="Pfam" id="PF09335">
    <property type="entry name" value="VTT_dom"/>
    <property type="match status" value="1"/>
</dbReference>
<dbReference type="PANTHER" id="PTHR42709">
    <property type="entry name" value="ALKALINE PHOSPHATASE LIKE PROTEIN"/>
    <property type="match status" value="1"/>
</dbReference>
<evidence type="ECO:0000256" key="2">
    <source>
        <dbReference type="ARBA" id="ARBA00010792"/>
    </source>
</evidence>
<reference evidence="9 10" key="1">
    <citation type="journal article" date="2016" name="Front. Microbiol.">
        <title>Genomic Resource of Rice Seed Associated Bacteria.</title>
        <authorList>
            <person name="Midha S."/>
            <person name="Bansal K."/>
            <person name="Sharma S."/>
            <person name="Kumar N."/>
            <person name="Patil P.P."/>
            <person name="Chaudhry V."/>
            <person name="Patil P.B."/>
        </authorList>
    </citation>
    <scope>NUCLEOTIDE SEQUENCE [LARGE SCALE GENOMIC DNA]</scope>
    <source>
        <strain evidence="9 10">NS354</strain>
    </source>
</reference>
<dbReference type="PANTHER" id="PTHR42709:SF6">
    <property type="entry name" value="UNDECAPRENYL PHOSPHATE TRANSPORTER A"/>
    <property type="match status" value="1"/>
</dbReference>
<dbReference type="OrthoDB" id="9813426at2"/>
<feature type="transmembrane region" description="Helical" evidence="7">
    <location>
        <begin position="179"/>
        <end position="198"/>
    </location>
</feature>
<organism evidence="9 10">
    <name type="scientific">Leucobacter chromiiresistens</name>
    <dbReference type="NCBI Taxonomy" id="1079994"/>
    <lineage>
        <taxon>Bacteria</taxon>
        <taxon>Bacillati</taxon>
        <taxon>Actinomycetota</taxon>
        <taxon>Actinomycetes</taxon>
        <taxon>Micrococcales</taxon>
        <taxon>Microbacteriaceae</taxon>
        <taxon>Leucobacter</taxon>
    </lineage>
</organism>
<feature type="transmembrane region" description="Helical" evidence="7">
    <location>
        <begin position="21"/>
        <end position="39"/>
    </location>
</feature>
<dbReference type="Proteomes" id="UP000070810">
    <property type="component" value="Unassembled WGS sequence"/>
</dbReference>
<dbReference type="RefSeq" id="WP_058593083.1">
    <property type="nucleotide sequence ID" value="NZ_LDRK01000013.1"/>
</dbReference>
<evidence type="ECO:0000256" key="1">
    <source>
        <dbReference type="ARBA" id="ARBA00004651"/>
    </source>
</evidence>
<comment type="subcellular location">
    <subcellularLocation>
        <location evidence="1">Cell membrane</location>
        <topology evidence="1">Multi-pass membrane protein</topology>
    </subcellularLocation>
</comment>
<evidence type="ECO:0000256" key="3">
    <source>
        <dbReference type="ARBA" id="ARBA00022475"/>
    </source>
</evidence>
<evidence type="ECO:0000256" key="4">
    <source>
        <dbReference type="ARBA" id="ARBA00022692"/>
    </source>
</evidence>
<keyword evidence="4 7" id="KW-0812">Transmembrane</keyword>
<evidence type="ECO:0000256" key="5">
    <source>
        <dbReference type="ARBA" id="ARBA00022989"/>
    </source>
</evidence>
<keyword evidence="10" id="KW-1185">Reference proteome</keyword>
<proteinExistence type="inferred from homology"/>
<comment type="similarity">
    <text evidence="2">Belongs to the DedA family.</text>
</comment>
<accession>A0A147EQU3</accession>
<keyword evidence="5 7" id="KW-1133">Transmembrane helix</keyword>
<evidence type="ECO:0000313" key="9">
    <source>
        <dbReference type="EMBL" id="KTR86884.1"/>
    </source>
</evidence>
<evidence type="ECO:0000256" key="6">
    <source>
        <dbReference type="ARBA" id="ARBA00023136"/>
    </source>
</evidence>
<dbReference type="InterPro" id="IPR032816">
    <property type="entry name" value="VTT_dom"/>
</dbReference>